<dbReference type="PANTHER" id="PTHR30454:SF0">
    <property type="entry name" value="4-HYDROXY-3-METHYLBUT-2-EN-1-YL DIPHOSPHATE SYNTHASE (FERREDOXIN), CHLOROPLASTIC"/>
    <property type="match status" value="1"/>
</dbReference>
<dbReference type="Gene3D" id="3.20.20.20">
    <property type="entry name" value="Dihydropteroate synthase-like"/>
    <property type="match status" value="1"/>
</dbReference>
<dbReference type="AlphaFoldDB" id="X1MF84"/>
<dbReference type="InterPro" id="IPR045854">
    <property type="entry name" value="NO2/SO3_Rdtase_4Fe4S_sf"/>
</dbReference>
<evidence type="ECO:0000256" key="1">
    <source>
        <dbReference type="ARBA" id="ARBA00001966"/>
    </source>
</evidence>
<sequence>VPTTIEAYQSIAEKIPYPLHIGITEAGTPRTGIIRSAVGISTLLYLGIGDTIRVSLTAHPREEVIAGYEILKSLNLRQHGPILVSCPSCGRAEVDIVKLAETVEEQLIKIS</sequence>
<gene>
    <name evidence="9" type="ORF">S06H3_32582</name>
</gene>
<dbReference type="Pfam" id="PF04551">
    <property type="entry name" value="GcpE"/>
    <property type="match status" value="1"/>
</dbReference>
<evidence type="ECO:0000259" key="8">
    <source>
        <dbReference type="Pfam" id="PF04551"/>
    </source>
</evidence>
<dbReference type="GO" id="GO:0046429">
    <property type="term" value="F:4-hydroxy-3-methylbut-2-en-1-yl diphosphate synthase activity (ferredoxin)"/>
    <property type="evidence" value="ECO:0007669"/>
    <property type="project" value="InterPro"/>
</dbReference>
<dbReference type="PANTHER" id="PTHR30454">
    <property type="entry name" value="4-HYDROXY-3-METHYLBUT-2-EN-1-YL DIPHOSPHATE SYNTHASE"/>
    <property type="match status" value="1"/>
</dbReference>
<dbReference type="GO" id="GO:0046872">
    <property type="term" value="F:metal ion binding"/>
    <property type="evidence" value="ECO:0007669"/>
    <property type="project" value="UniProtKB-KW"/>
</dbReference>
<evidence type="ECO:0000256" key="7">
    <source>
        <dbReference type="ARBA" id="ARBA00023229"/>
    </source>
</evidence>
<evidence type="ECO:0000313" key="9">
    <source>
        <dbReference type="EMBL" id="GAI30317.1"/>
    </source>
</evidence>
<accession>X1MF84</accession>
<keyword evidence="3" id="KW-0479">Metal-binding</keyword>
<keyword evidence="2" id="KW-0004">4Fe-4S</keyword>
<dbReference type="GO" id="GO:0051539">
    <property type="term" value="F:4 iron, 4 sulfur cluster binding"/>
    <property type="evidence" value="ECO:0007669"/>
    <property type="project" value="UniProtKB-KW"/>
</dbReference>
<keyword evidence="6" id="KW-0411">Iron-sulfur</keyword>
<proteinExistence type="predicted"/>
<dbReference type="GO" id="GO:0016114">
    <property type="term" value="P:terpenoid biosynthetic process"/>
    <property type="evidence" value="ECO:0007669"/>
    <property type="project" value="InterPro"/>
</dbReference>
<protein>
    <recommendedName>
        <fullName evidence="8">IspG TIM-barrel domain-containing protein</fullName>
    </recommendedName>
</protein>
<dbReference type="InterPro" id="IPR011005">
    <property type="entry name" value="Dihydropteroate_synth-like_sf"/>
</dbReference>
<reference evidence="9" key="1">
    <citation type="journal article" date="2014" name="Front. Microbiol.">
        <title>High frequency of phylogenetically diverse reductive dehalogenase-homologous genes in deep subseafloor sedimentary metagenomes.</title>
        <authorList>
            <person name="Kawai M."/>
            <person name="Futagami T."/>
            <person name="Toyoda A."/>
            <person name="Takaki Y."/>
            <person name="Nishi S."/>
            <person name="Hori S."/>
            <person name="Arai W."/>
            <person name="Tsubouchi T."/>
            <person name="Morono Y."/>
            <person name="Uchiyama I."/>
            <person name="Ito T."/>
            <person name="Fujiyama A."/>
            <person name="Inagaki F."/>
            <person name="Takami H."/>
        </authorList>
    </citation>
    <scope>NUCLEOTIDE SEQUENCE</scope>
    <source>
        <strain evidence="9">Expedition CK06-06</strain>
    </source>
</reference>
<evidence type="ECO:0000256" key="3">
    <source>
        <dbReference type="ARBA" id="ARBA00022723"/>
    </source>
</evidence>
<dbReference type="Gene3D" id="3.30.413.10">
    <property type="entry name" value="Sulfite Reductase Hemoprotein, domain 1"/>
    <property type="match status" value="1"/>
</dbReference>
<feature type="non-terminal residue" evidence="9">
    <location>
        <position position="1"/>
    </location>
</feature>
<dbReference type="GO" id="GO:0019288">
    <property type="term" value="P:isopentenyl diphosphate biosynthetic process, methylerythritol 4-phosphate pathway"/>
    <property type="evidence" value="ECO:0007669"/>
    <property type="project" value="TreeGrafter"/>
</dbReference>
<comment type="cofactor">
    <cofactor evidence="1">
        <name>[4Fe-4S] cluster</name>
        <dbReference type="ChEBI" id="CHEBI:49883"/>
    </cofactor>
</comment>
<dbReference type="EMBL" id="BARV01019384">
    <property type="protein sequence ID" value="GAI30317.1"/>
    <property type="molecule type" value="Genomic_DNA"/>
</dbReference>
<keyword evidence="7" id="KW-0414">Isoprene biosynthesis</keyword>
<evidence type="ECO:0000256" key="2">
    <source>
        <dbReference type="ARBA" id="ARBA00022485"/>
    </source>
</evidence>
<evidence type="ECO:0000256" key="6">
    <source>
        <dbReference type="ARBA" id="ARBA00023014"/>
    </source>
</evidence>
<feature type="domain" description="IspG TIM-barrel" evidence="8">
    <location>
        <begin position="1"/>
        <end position="67"/>
    </location>
</feature>
<keyword evidence="4" id="KW-0560">Oxidoreductase</keyword>
<evidence type="ECO:0000256" key="4">
    <source>
        <dbReference type="ARBA" id="ARBA00023002"/>
    </source>
</evidence>
<dbReference type="InterPro" id="IPR058578">
    <property type="entry name" value="IspG_TIM"/>
</dbReference>
<name>X1MF84_9ZZZZ</name>
<comment type="caution">
    <text evidence="9">The sequence shown here is derived from an EMBL/GenBank/DDBJ whole genome shotgun (WGS) entry which is preliminary data.</text>
</comment>
<organism evidence="9">
    <name type="scientific">marine sediment metagenome</name>
    <dbReference type="NCBI Taxonomy" id="412755"/>
    <lineage>
        <taxon>unclassified sequences</taxon>
        <taxon>metagenomes</taxon>
        <taxon>ecological metagenomes</taxon>
    </lineage>
</organism>
<dbReference type="InterPro" id="IPR004588">
    <property type="entry name" value="IspG_bac-typ"/>
</dbReference>
<keyword evidence="5" id="KW-0408">Iron</keyword>
<evidence type="ECO:0000256" key="5">
    <source>
        <dbReference type="ARBA" id="ARBA00023004"/>
    </source>
</evidence>